<feature type="compositionally biased region" description="Polar residues" evidence="1">
    <location>
        <begin position="1"/>
        <end position="17"/>
    </location>
</feature>
<dbReference type="OrthoDB" id="2590746at2759"/>
<dbReference type="EMBL" id="JMSN01000060">
    <property type="protein sequence ID" value="KDN43550.1"/>
    <property type="molecule type" value="Genomic_DNA"/>
</dbReference>
<dbReference type="AlphaFoldDB" id="A0A066VYD3"/>
<accession>A0A066VYD3</accession>
<feature type="compositionally biased region" description="Acidic residues" evidence="1">
    <location>
        <begin position="589"/>
        <end position="601"/>
    </location>
</feature>
<dbReference type="RefSeq" id="XP_013242411.1">
    <property type="nucleotide sequence ID" value="XM_013386957.1"/>
</dbReference>
<proteinExistence type="predicted"/>
<sequence length="768" mass="81342">MQVQLVTPLSGSQQGASRPSIDGGRSSMDSARLRSSSPVVFPDDPPQAGVDTSSASGKERRRMSSSSIDPPSIPRGTLDRSFSMSSTVSDASSGAASASFHAPQPGHGAGPAAALQRSSRVMPLYNLSFHAILPTTITDAGTDQRVAKVSKKGHIELDGFGVLEPHELVIGVSDLATLHRATLAANVVAATTVAPAADTAAAVQGEGQPLHNIAPPQRSSMLDTTDSSTFSTSNGSKSIPSGVIPAPCSAKQSASAAAGPGTVEPPTGFQATAPEAKAFDGDKIGAKLIRGIKRLSLASQSKSQGQQQQQQQQPQSPHGSHGILSPASSLVSIVSQGSRLRTSLDVTSHAQVLAENISLASRGATLLSGVTVATDSLPMVPLERKPGQKRAEGYYWTVRKWTRKLDEQLHHSGAECEARRHAKPTESAAAQQLDGFGPGQNEILTKVWKRFNLVNRMGGSEVHPDVRSIPFRLEWTRDTQRIHRRRATEEARAAAQAGIVPRRTPSQLRGGGGDNSSNRPGSRHNSTTLRPALIPNTLHGSRPSSMHGGSQAAAEVSSVSGSSAIDHGDRSRGTEEDSSLDHDRSIPTYDDDDESDPEDSETPWSCHLVLGPQTRIPIGTLVPVSSTERSFIISEHSEMTANVPFFSTVHTGPAPSRSHRAARHPVPAAGPANLGSGCRRRRPDARRAKGHHQCHCPPPCCTRIVRRLGKKEGQEVGRLSCPDASRLLRIVPSRKLGRCTSDCLALALDTPLLTHPSCIIDSTVTQEK</sequence>
<dbReference type="HOGENOM" id="CLU_363765_0_0_1"/>
<feature type="region of interest" description="Disordered" evidence="1">
    <location>
        <begin position="298"/>
        <end position="325"/>
    </location>
</feature>
<feature type="compositionally biased region" description="Low complexity" evidence="1">
    <location>
        <begin position="548"/>
        <end position="564"/>
    </location>
</feature>
<reference evidence="2 3" key="1">
    <citation type="submission" date="2014-05" db="EMBL/GenBank/DDBJ databases">
        <title>Draft genome sequence of a rare smut relative, Tilletiaria anomala UBC 951.</title>
        <authorList>
            <consortium name="DOE Joint Genome Institute"/>
            <person name="Toome M."/>
            <person name="Kuo A."/>
            <person name="Henrissat B."/>
            <person name="Lipzen A."/>
            <person name="Tritt A."/>
            <person name="Yoshinaga Y."/>
            <person name="Zane M."/>
            <person name="Barry K."/>
            <person name="Grigoriev I.V."/>
            <person name="Spatafora J.W."/>
            <person name="Aimea M.C."/>
        </authorList>
    </citation>
    <scope>NUCLEOTIDE SEQUENCE [LARGE SCALE GENOMIC DNA]</scope>
    <source>
        <strain evidence="2 3">UBC 951</strain>
    </source>
</reference>
<feature type="compositionally biased region" description="Low complexity" evidence="1">
    <location>
        <begin position="25"/>
        <end position="42"/>
    </location>
</feature>
<feature type="compositionally biased region" description="Low complexity" evidence="1">
    <location>
        <begin position="219"/>
        <end position="238"/>
    </location>
</feature>
<comment type="caution">
    <text evidence="2">The sequence shown here is derived from an EMBL/GenBank/DDBJ whole genome shotgun (WGS) entry which is preliminary data.</text>
</comment>
<keyword evidence="3" id="KW-1185">Reference proteome</keyword>
<feature type="region of interest" description="Disordered" evidence="1">
    <location>
        <begin position="1"/>
        <end position="90"/>
    </location>
</feature>
<dbReference type="InParanoid" id="A0A066VYD3"/>
<protein>
    <submittedName>
        <fullName evidence="2">Uncharacterized protein</fullName>
    </submittedName>
</protein>
<feature type="region of interest" description="Disordered" evidence="1">
    <location>
        <begin position="203"/>
        <end position="276"/>
    </location>
</feature>
<evidence type="ECO:0000256" key="1">
    <source>
        <dbReference type="SAM" id="MobiDB-lite"/>
    </source>
</evidence>
<evidence type="ECO:0000313" key="2">
    <source>
        <dbReference type="EMBL" id="KDN43550.1"/>
    </source>
</evidence>
<feature type="compositionally biased region" description="Polar residues" evidence="1">
    <location>
        <begin position="515"/>
        <end position="529"/>
    </location>
</feature>
<dbReference type="GeneID" id="25261644"/>
<feature type="region of interest" description="Disordered" evidence="1">
    <location>
        <begin position="652"/>
        <end position="684"/>
    </location>
</feature>
<evidence type="ECO:0000313" key="3">
    <source>
        <dbReference type="Proteomes" id="UP000027361"/>
    </source>
</evidence>
<feature type="compositionally biased region" description="Basic and acidic residues" evidence="1">
    <location>
        <begin position="566"/>
        <end position="585"/>
    </location>
</feature>
<feature type="compositionally biased region" description="Low complexity" evidence="1">
    <location>
        <begin position="81"/>
        <end position="90"/>
    </location>
</feature>
<feature type="compositionally biased region" description="Low complexity" evidence="1">
    <location>
        <begin position="299"/>
        <end position="321"/>
    </location>
</feature>
<feature type="region of interest" description="Disordered" evidence="1">
    <location>
        <begin position="484"/>
        <end position="608"/>
    </location>
</feature>
<organism evidence="2 3">
    <name type="scientific">Tilletiaria anomala (strain ATCC 24038 / CBS 436.72 / UBC 951)</name>
    <dbReference type="NCBI Taxonomy" id="1037660"/>
    <lineage>
        <taxon>Eukaryota</taxon>
        <taxon>Fungi</taxon>
        <taxon>Dikarya</taxon>
        <taxon>Basidiomycota</taxon>
        <taxon>Ustilaginomycotina</taxon>
        <taxon>Exobasidiomycetes</taxon>
        <taxon>Georgefischeriales</taxon>
        <taxon>Tilletiariaceae</taxon>
        <taxon>Tilletiaria</taxon>
    </lineage>
</organism>
<name>A0A066VYD3_TILAU</name>
<gene>
    <name evidence="2" type="ORF">K437DRAFT_151613</name>
</gene>
<dbReference type="Proteomes" id="UP000027361">
    <property type="component" value="Unassembled WGS sequence"/>
</dbReference>